<evidence type="ECO:0008006" key="4">
    <source>
        <dbReference type="Google" id="ProtNLM"/>
    </source>
</evidence>
<dbReference type="InterPro" id="IPR010921">
    <property type="entry name" value="Trp_repressor/repl_initiator"/>
</dbReference>
<dbReference type="GO" id="GO:0003700">
    <property type="term" value="F:DNA-binding transcription factor activity"/>
    <property type="evidence" value="ECO:0007669"/>
    <property type="project" value="InterPro"/>
</dbReference>
<accession>A0A1F7UNJ9</accession>
<dbReference type="Proteomes" id="UP000176897">
    <property type="component" value="Unassembled WGS sequence"/>
</dbReference>
<dbReference type="EMBL" id="MGEJ01000022">
    <property type="protein sequence ID" value="OGL79870.1"/>
    <property type="molecule type" value="Genomic_DNA"/>
</dbReference>
<proteinExistence type="predicted"/>
<dbReference type="Gene3D" id="1.10.1270.10">
    <property type="entry name" value="TrpR-like"/>
    <property type="match status" value="1"/>
</dbReference>
<dbReference type="Pfam" id="PF01371">
    <property type="entry name" value="Trp_repressor"/>
    <property type="match status" value="1"/>
</dbReference>
<dbReference type="PANTHER" id="PTHR40080">
    <property type="entry name" value="LMO1763 PROTEIN"/>
    <property type="match status" value="1"/>
</dbReference>
<organism evidence="2 3">
    <name type="scientific">Candidatus Uhrbacteria bacterium RIFCSPLOWO2_01_FULL_47_24</name>
    <dbReference type="NCBI Taxonomy" id="1802401"/>
    <lineage>
        <taxon>Bacteria</taxon>
        <taxon>Candidatus Uhriibacteriota</taxon>
    </lineage>
</organism>
<gene>
    <name evidence="2" type="ORF">A3B21_00560</name>
</gene>
<evidence type="ECO:0000313" key="2">
    <source>
        <dbReference type="EMBL" id="OGL79870.1"/>
    </source>
</evidence>
<sequence>MAKFTPRQKLEKEAQQRVLLELCQSMVMVKNLKESARVLGDLLSEPELRMVAKRLQIAKQLLKGKKYEQIRQELKVSQQTIARVNLWLQQAGEGLRMVMARGLAKEDMAVPLWQPPAHAGEMWGSWAHLKRRYPLYFWPQGILEEIARAANNRQRKRMLETLKILRGSGKGKREVFRYLEALFRVERTSPRKPQQLEKEMQLGKVKQKVP</sequence>
<dbReference type="STRING" id="1802401.A3B21_00560"/>
<dbReference type="PANTHER" id="PTHR40080:SF1">
    <property type="entry name" value="TRPR-LIKE PROTEIN YERC_YECD"/>
    <property type="match status" value="1"/>
</dbReference>
<comment type="caution">
    <text evidence="2">The sequence shown here is derived from an EMBL/GenBank/DDBJ whole genome shotgun (WGS) entry which is preliminary data.</text>
</comment>
<dbReference type="InterPro" id="IPR000831">
    <property type="entry name" value="Trp_repress"/>
</dbReference>
<dbReference type="AlphaFoldDB" id="A0A1F7UNJ9"/>
<feature type="compositionally biased region" description="Basic and acidic residues" evidence="1">
    <location>
        <begin position="190"/>
        <end position="201"/>
    </location>
</feature>
<evidence type="ECO:0000256" key="1">
    <source>
        <dbReference type="SAM" id="MobiDB-lite"/>
    </source>
</evidence>
<reference evidence="2 3" key="1">
    <citation type="journal article" date="2016" name="Nat. Commun.">
        <title>Thousands of microbial genomes shed light on interconnected biogeochemical processes in an aquifer system.</title>
        <authorList>
            <person name="Anantharaman K."/>
            <person name="Brown C.T."/>
            <person name="Hug L.A."/>
            <person name="Sharon I."/>
            <person name="Castelle C.J."/>
            <person name="Probst A.J."/>
            <person name="Thomas B.C."/>
            <person name="Singh A."/>
            <person name="Wilkins M.J."/>
            <person name="Karaoz U."/>
            <person name="Brodie E.L."/>
            <person name="Williams K.H."/>
            <person name="Hubbard S.S."/>
            <person name="Banfield J.F."/>
        </authorList>
    </citation>
    <scope>NUCLEOTIDE SEQUENCE [LARGE SCALE GENOMIC DNA]</scope>
</reference>
<name>A0A1F7UNJ9_9BACT</name>
<evidence type="ECO:0000313" key="3">
    <source>
        <dbReference type="Proteomes" id="UP000176897"/>
    </source>
</evidence>
<dbReference type="InterPro" id="IPR013368">
    <property type="entry name" value="YecD_YerC"/>
</dbReference>
<dbReference type="SUPFAM" id="SSF48295">
    <property type="entry name" value="TrpR-like"/>
    <property type="match status" value="1"/>
</dbReference>
<dbReference type="GO" id="GO:0043565">
    <property type="term" value="F:sequence-specific DNA binding"/>
    <property type="evidence" value="ECO:0007669"/>
    <property type="project" value="InterPro"/>
</dbReference>
<feature type="region of interest" description="Disordered" evidence="1">
    <location>
        <begin position="190"/>
        <end position="210"/>
    </location>
</feature>
<dbReference type="InterPro" id="IPR038116">
    <property type="entry name" value="TrpR-like_sf"/>
</dbReference>
<dbReference type="NCBIfam" id="TIGR02531">
    <property type="entry name" value="yecD_yerC"/>
    <property type="match status" value="1"/>
</dbReference>
<protein>
    <recommendedName>
        <fullName evidence="4">TrpR like protein, YerC/YecD</fullName>
    </recommendedName>
</protein>